<accession>A0ABV7XBN9</accession>
<dbReference type="RefSeq" id="WP_380860001.1">
    <property type="nucleotide sequence ID" value="NZ_JBHRXV010000006.1"/>
</dbReference>
<dbReference type="EMBL" id="JBHRXV010000006">
    <property type="protein sequence ID" value="MFC3712674.1"/>
    <property type="molecule type" value="Genomic_DNA"/>
</dbReference>
<evidence type="ECO:0000313" key="1">
    <source>
        <dbReference type="EMBL" id="MFC3712674.1"/>
    </source>
</evidence>
<dbReference type="Proteomes" id="UP001595615">
    <property type="component" value="Unassembled WGS sequence"/>
</dbReference>
<sequence>MRHQLTGNAGLYHVARELSRRGWHVMPTVRNARGADLYAASDDETRLLPIQSKALSKKVPVPLGGSLDNLRSPWWVITINANTASPTCFVLTLSEVKAAAHRGVSPSTGTASYWLPPKSYALPLYEEAWDRLGSPTNLIEAPTSK</sequence>
<organism evidence="1 2">
    <name type="scientific">Sphingoaurantiacus capsulatus</name>
    <dbReference type="NCBI Taxonomy" id="1771310"/>
    <lineage>
        <taxon>Bacteria</taxon>
        <taxon>Pseudomonadati</taxon>
        <taxon>Pseudomonadota</taxon>
        <taxon>Alphaproteobacteria</taxon>
        <taxon>Sphingomonadales</taxon>
        <taxon>Sphingosinicellaceae</taxon>
        <taxon>Sphingoaurantiacus</taxon>
    </lineage>
</organism>
<comment type="caution">
    <text evidence="1">The sequence shown here is derived from an EMBL/GenBank/DDBJ whole genome shotgun (WGS) entry which is preliminary data.</text>
</comment>
<keyword evidence="2" id="KW-1185">Reference proteome</keyword>
<protein>
    <submittedName>
        <fullName evidence="1">Uncharacterized protein</fullName>
    </submittedName>
</protein>
<gene>
    <name evidence="1" type="ORF">ACFOMD_08835</name>
</gene>
<proteinExistence type="predicted"/>
<evidence type="ECO:0000313" key="2">
    <source>
        <dbReference type="Proteomes" id="UP001595615"/>
    </source>
</evidence>
<name>A0ABV7XBN9_9SPHN</name>
<reference evidence="2" key="1">
    <citation type="journal article" date="2019" name="Int. J. Syst. Evol. Microbiol.">
        <title>The Global Catalogue of Microorganisms (GCM) 10K type strain sequencing project: providing services to taxonomists for standard genome sequencing and annotation.</title>
        <authorList>
            <consortium name="The Broad Institute Genomics Platform"/>
            <consortium name="The Broad Institute Genome Sequencing Center for Infectious Disease"/>
            <person name="Wu L."/>
            <person name="Ma J."/>
        </authorList>
    </citation>
    <scope>NUCLEOTIDE SEQUENCE [LARGE SCALE GENOMIC DNA]</scope>
    <source>
        <strain evidence="2">KCTC 42644</strain>
    </source>
</reference>